<evidence type="ECO:0000313" key="1">
    <source>
        <dbReference type="EMBL" id="KAJ7639453.1"/>
    </source>
</evidence>
<name>A0AAD7FUF5_9AGAR</name>
<dbReference type="AlphaFoldDB" id="A0AAD7FUF5"/>
<dbReference type="Gene3D" id="3.80.10.10">
    <property type="entry name" value="Ribonuclease Inhibitor"/>
    <property type="match status" value="1"/>
</dbReference>
<evidence type="ECO:0000313" key="2">
    <source>
        <dbReference type="Proteomes" id="UP001221142"/>
    </source>
</evidence>
<keyword evidence="2" id="KW-1185">Reference proteome</keyword>
<sequence>MDSQTEQAEQPPHQTRLPEHKYPVLSLPNEIVSEIFIQCIPPYPVCPPLRGPSSPTSLTYICRKWRDIALTTPQLWRAITFGDYRTPPVWLERSGSCPLSICWMESNDRETWLPLNPNSLAVLLLHRERWEYVNLTFGNRLKLVLLEGPMALLAELSLRMEFGFDQYGPTHAKACEFPRLRTLSLDSFRVIHMGDWLPWTQLTSLTLANMNPSAYRSALQSAVNLIHLKTIDCNHDDEDRLPDITLPRLETLIMIDSEGYIIQTLGAFIVPSLHTLQLPGSFLDNDPIDAFASFVSKSGCRLRKVLVTGGLWGDSKSAFRLRFPEIPQIAFNSQYEWFARQDGDEDDHSSDSDSESE</sequence>
<protein>
    <recommendedName>
        <fullName evidence="3">F-box domain-containing protein</fullName>
    </recommendedName>
</protein>
<gene>
    <name evidence="1" type="ORF">FB45DRAFT_905642</name>
</gene>
<reference evidence="1" key="1">
    <citation type="submission" date="2023-03" db="EMBL/GenBank/DDBJ databases">
        <title>Massive genome expansion in bonnet fungi (Mycena s.s.) driven by repeated elements and novel gene families across ecological guilds.</title>
        <authorList>
            <consortium name="Lawrence Berkeley National Laboratory"/>
            <person name="Harder C.B."/>
            <person name="Miyauchi S."/>
            <person name="Viragh M."/>
            <person name="Kuo A."/>
            <person name="Thoen E."/>
            <person name="Andreopoulos B."/>
            <person name="Lu D."/>
            <person name="Skrede I."/>
            <person name="Drula E."/>
            <person name="Henrissat B."/>
            <person name="Morin E."/>
            <person name="Kohler A."/>
            <person name="Barry K."/>
            <person name="LaButti K."/>
            <person name="Morin E."/>
            <person name="Salamov A."/>
            <person name="Lipzen A."/>
            <person name="Mereny Z."/>
            <person name="Hegedus B."/>
            <person name="Baldrian P."/>
            <person name="Stursova M."/>
            <person name="Weitz H."/>
            <person name="Taylor A."/>
            <person name="Grigoriev I.V."/>
            <person name="Nagy L.G."/>
            <person name="Martin F."/>
            <person name="Kauserud H."/>
        </authorList>
    </citation>
    <scope>NUCLEOTIDE SEQUENCE</scope>
    <source>
        <strain evidence="1">9284</strain>
    </source>
</reference>
<proteinExistence type="predicted"/>
<dbReference type="SUPFAM" id="SSF52058">
    <property type="entry name" value="L domain-like"/>
    <property type="match status" value="1"/>
</dbReference>
<accession>A0AAD7FUF5</accession>
<organism evidence="1 2">
    <name type="scientific">Roridomyces roridus</name>
    <dbReference type="NCBI Taxonomy" id="1738132"/>
    <lineage>
        <taxon>Eukaryota</taxon>
        <taxon>Fungi</taxon>
        <taxon>Dikarya</taxon>
        <taxon>Basidiomycota</taxon>
        <taxon>Agaricomycotina</taxon>
        <taxon>Agaricomycetes</taxon>
        <taxon>Agaricomycetidae</taxon>
        <taxon>Agaricales</taxon>
        <taxon>Marasmiineae</taxon>
        <taxon>Mycenaceae</taxon>
        <taxon>Roridomyces</taxon>
    </lineage>
</organism>
<dbReference type="EMBL" id="JARKIF010000005">
    <property type="protein sequence ID" value="KAJ7639453.1"/>
    <property type="molecule type" value="Genomic_DNA"/>
</dbReference>
<dbReference type="Proteomes" id="UP001221142">
    <property type="component" value="Unassembled WGS sequence"/>
</dbReference>
<dbReference type="InterPro" id="IPR032675">
    <property type="entry name" value="LRR_dom_sf"/>
</dbReference>
<comment type="caution">
    <text evidence="1">The sequence shown here is derived from an EMBL/GenBank/DDBJ whole genome shotgun (WGS) entry which is preliminary data.</text>
</comment>
<evidence type="ECO:0008006" key="3">
    <source>
        <dbReference type="Google" id="ProtNLM"/>
    </source>
</evidence>